<dbReference type="OrthoDB" id="2673594at2759"/>
<name>A0A0D7A9E0_9AGAR</name>
<feature type="compositionally biased region" description="Polar residues" evidence="1">
    <location>
        <begin position="1"/>
        <end position="23"/>
    </location>
</feature>
<feature type="non-terminal residue" evidence="2">
    <location>
        <position position="129"/>
    </location>
</feature>
<feature type="non-terminal residue" evidence="2">
    <location>
        <position position="1"/>
    </location>
</feature>
<proteinExistence type="predicted"/>
<protein>
    <submittedName>
        <fullName evidence="2">Uncharacterized protein</fullName>
    </submittedName>
</protein>
<sequence length="129" mass="14165">DSPPTSISAHPSSHPTPVLTRSTRIPKPSCYIRELNAGLYTTTGTSRAPPLPTGICPTPQPPLTKDESEDQNDSLVLMSTMANTETLKPHSLAEAKQQPEWPNWEQAIHEELANLADHDTWDIVNTPPH</sequence>
<accession>A0A0D7A9E0</accession>
<organism evidence="2 3">
    <name type="scientific">Fistulina hepatica ATCC 64428</name>
    <dbReference type="NCBI Taxonomy" id="1128425"/>
    <lineage>
        <taxon>Eukaryota</taxon>
        <taxon>Fungi</taxon>
        <taxon>Dikarya</taxon>
        <taxon>Basidiomycota</taxon>
        <taxon>Agaricomycotina</taxon>
        <taxon>Agaricomycetes</taxon>
        <taxon>Agaricomycetidae</taxon>
        <taxon>Agaricales</taxon>
        <taxon>Fistulinaceae</taxon>
        <taxon>Fistulina</taxon>
    </lineage>
</organism>
<dbReference type="Proteomes" id="UP000054144">
    <property type="component" value="Unassembled WGS sequence"/>
</dbReference>
<keyword evidence="3" id="KW-1185">Reference proteome</keyword>
<feature type="region of interest" description="Disordered" evidence="1">
    <location>
        <begin position="41"/>
        <end position="70"/>
    </location>
</feature>
<evidence type="ECO:0000313" key="3">
    <source>
        <dbReference type="Proteomes" id="UP000054144"/>
    </source>
</evidence>
<evidence type="ECO:0000256" key="1">
    <source>
        <dbReference type="SAM" id="MobiDB-lite"/>
    </source>
</evidence>
<feature type="region of interest" description="Disordered" evidence="1">
    <location>
        <begin position="1"/>
        <end position="25"/>
    </location>
</feature>
<dbReference type="AlphaFoldDB" id="A0A0D7A9E0"/>
<evidence type="ECO:0000313" key="2">
    <source>
        <dbReference type="EMBL" id="KIY47622.1"/>
    </source>
</evidence>
<gene>
    <name evidence="2" type="ORF">FISHEDRAFT_12882</name>
</gene>
<reference evidence="2 3" key="1">
    <citation type="journal article" date="2015" name="Fungal Genet. Biol.">
        <title>Evolution of novel wood decay mechanisms in Agaricales revealed by the genome sequences of Fistulina hepatica and Cylindrobasidium torrendii.</title>
        <authorList>
            <person name="Floudas D."/>
            <person name="Held B.W."/>
            <person name="Riley R."/>
            <person name="Nagy L.G."/>
            <person name="Koehler G."/>
            <person name="Ransdell A.S."/>
            <person name="Younus H."/>
            <person name="Chow J."/>
            <person name="Chiniquy J."/>
            <person name="Lipzen A."/>
            <person name="Tritt A."/>
            <person name="Sun H."/>
            <person name="Haridas S."/>
            <person name="LaButti K."/>
            <person name="Ohm R.A."/>
            <person name="Kues U."/>
            <person name="Blanchette R.A."/>
            <person name="Grigoriev I.V."/>
            <person name="Minto R.E."/>
            <person name="Hibbett D.S."/>
        </authorList>
    </citation>
    <scope>NUCLEOTIDE SEQUENCE [LARGE SCALE GENOMIC DNA]</scope>
    <source>
        <strain evidence="2 3">ATCC 64428</strain>
    </source>
</reference>
<dbReference type="EMBL" id="KN881930">
    <property type="protein sequence ID" value="KIY47622.1"/>
    <property type="molecule type" value="Genomic_DNA"/>
</dbReference>